<dbReference type="EMBL" id="MK439385">
    <property type="protein sequence ID" value="QEG97804.1"/>
    <property type="molecule type" value="Genomic_DNA"/>
</dbReference>
<sequence>MADFMSVCWFHLLTSKSCDLLQSHNSIRDARSMTTLLGLTYISNEKVPLADLDDYVTVHVPSAGFDQHLGNHAPWFWSIDRRGGGGVDFKQGKYDYWVRRIGSNQPIGFPVLTSTSKEEGWISVMDGRHRIMAIVDSGRQAFAARLPRPLLGTAQMIIPGLEIFDL</sequence>
<dbReference type="AlphaFoldDB" id="A0A5B9T277"/>
<organism evidence="1">
    <name type="scientific">Agrobacterium tumefaciens</name>
    <dbReference type="NCBI Taxonomy" id="358"/>
    <lineage>
        <taxon>Bacteria</taxon>
        <taxon>Pseudomonadati</taxon>
        <taxon>Pseudomonadota</taxon>
        <taxon>Alphaproteobacteria</taxon>
        <taxon>Hyphomicrobiales</taxon>
        <taxon>Rhizobiaceae</taxon>
        <taxon>Rhizobium/Agrobacterium group</taxon>
        <taxon>Agrobacterium</taxon>
        <taxon>Agrobacterium tumefaciens complex</taxon>
    </lineage>
</organism>
<geneLocation type="plasmid" evidence="1">
    <name>pTiKerr27</name>
</geneLocation>
<proteinExistence type="predicted"/>
<keyword evidence="1" id="KW-0614">Plasmid</keyword>
<reference evidence="1" key="1">
    <citation type="journal article" date="2019" name="Genome Biol. Evol.">
        <title>Complete Sequence of Succinamopine Ti-Plasmid pTiEU6 Reveals Its Evolutionary Relatedness with Nopaline-Type Ti-Plasmids.</title>
        <authorList>
            <person name="Shao S."/>
            <person name="van Heusden G.P.H."/>
            <person name="Hooykaas P.J.J."/>
        </authorList>
    </citation>
    <scope>NUCLEOTIDE SEQUENCE</scope>
    <source>
        <strain evidence="1">Kerr27</strain>
        <plasmid evidence="1">pTiKerr27</plasmid>
    </source>
</reference>
<gene>
    <name evidence="1" type="ORF">AgrTiKerr27_00074</name>
</gene>
<accession>A0A5B9T277</accession>
<name>A0A5B9T277_AGRTU</name>
<protein>
    <submittedName>
        <fullName evidence="1">Uncharacterized protein</fullName>
    </submittedName>
</protein>
<evidence type="ECO:0000313" key="1">
    <source>
        <dbReference type="EMBL" id="QEG97804.1"/>
    </source>
</evidence>